<dbReference type="PANTHER" id="PTHR12469:SF2">
    <property type="entry name" value="SUCCINATE DEHYDROGENASE ASSEMBLY FACTOR 2, MITOCHONDRIAL"/>
    <property type="match status" value="1"/>
</dbReference>
<dbReference type="SUPFAM" id="SSF109910">
    <property type="entry name" value="YgfY-like"/>
    <property type="match status" value="1"/>
</dbReference>
<dbReference type="Proteomes" id="UP000503339">
    <property type="component" value="Chromosome"/>
</dbReference>
<protein>
    <recommendedName>
        <fullName evidence="2">FAD assembly factor SdhE</fullName>
    </recommendedName>
</protein>
<dbReference type="InterPro" id="IPR005631">
    <property type="entry name" value="SDH"/>
</dbReference>
<proteinExistence type="inferred from homology"/>
<evidence type="ECO:0000313" key="4">
    <source>
        <dbReference type="EMBL" id="QKC77264.1"/>
    </source>
</evidence>
<comment type="similarity">
    <text evidence="1">Belongs to the SdhE FAD assembly factor family.</text>
</comment>
<evidence type="ECO:0000256" key="1">
    <source>
        <dbReference type="ARBA" id="ARBA00008571"/>
    </source>
</evidence>
<dbReference type="RefSeq" id="WP_064988526.1">
    <property type="nucleotide sequence ID" value="NZ_CP033361.1"/>
</dbReference>
<dbReference type="AlphaFoldDB" id="A0A6M7UJ94"/>
<dbReference type="EMBL" id="CP033361">
    <property type="protein sequence ID" value="QKC77264.1"/>
    <property type="molecule type" value="Genomic_DNA"/>
</dbReference>
<keyword evidence="5" id="KW-1185">Reference proteome</keyword>
<dbReference type="PANTHER" id="PTHR12469">
    <property type="entry name" value="PROTEIN EMI5 HOMOLOG, MITOCHONDRIAL"/>
    <property type="match status" value="1"/>
</dbReference>
<reference evidence="4 5" key="1">
    <citation type="submission" date="2018-10" db="EMBL/GenBank/DDBJ databases">
        <authorList>
            <person name="Perry B.J."/>
            <person name="Sullivan J.T."/>
            <person name="Murphy R.J.T."/>
            <person name="Ramsay J.P."/>
            <person name="Ronson C.W."/>
        </authorList>
    </citation>
    <scope>NUCLEOTIDE SEQUENCE [LARGE SCALE GENOMIC DNA]</scope>
    <source>
        <strain evidence="4 5">NZP2014</strain>
    </source>
</reference>
<dbReference type="Gene3D" id="1.10.150.250">
    <property type="entry name" value="Flavinator of succinate dehydrogenase"/>
    <property type="match status" value="1"/>
</dbReference>
<dbReference type="InterPro" id="IPR036714">
    <property type="entry name" value="SDH_sf"/>
</dbReference>
<evidence type="ECO:0000256" key="3">
    <source>
        <dbReference type="ARBA" id="ARBA00023186"/>
    </source>
</evidence>
<keyword evidence="3" id="KW-0143">Chaperone</keyword>
<dbReference type="KEGG" id="merd:EB233_18630"/>
<sequence length="95" mass="10818">MTGTKRSSEALDAHRRKLLFRSWHRGMREMDLILGTFADAEIGALTGGEIDQYERLLDIPDTEFLPLITGERPIPQDIDCAVLQKILASRRTMTF</sequence>
<accession>A0A6M7UJ94</accession>
<dbReference type="GO" id="GO:0006099">
    <property type="term" value="P:tricarboxylic acid cycle"/>
    <property type="evidence" value="ECO:0007669"/>
    <property type="project" value="TreeGrafter"/>
</dbReference>
<dbReference type="Pfam" id="PF03937">
    <property type="entry name" value="Sdh5"/>
    <property type="match status" value="1"/>
</dbReference>
<evidence type="ECO:0000256" key="2">
    <source>
        <dbReference type="ARBA" id="ARBA00019418"/>
    </source>
</evidence>
<organism evidence="4 5">
    <name type="scientific">Mesorhizobium erdmanii</name>
    <dbReference type="NCBI Taxonomy" id="1777866"/>
    <lineage>
        <taxon>Bacteria</taxon>
        <taxon>Pseudomonadati</taxon>
        <taxon>Pseudomonadota</taxon>
        <taxon>Alphaproteobacteria</taxon>
        <taxon>Hyphomicrobiales</taxon>
        <taxon>Phyllobacteriaceae</taxon>
        <taxon>Mesorhizobium</taxon>
    </lineage>
</organism>
<gene>
    <name evidence="4" type="ORF">EB233_18630</name>
</gene>
<name>A0A6M7UJ94_9HYPH</name>
<evidence type="ECO:0000313" key="5">
    <source>
        <dbReference type="Proteomes" id="UP000503339"/>
    </source>
</evidence>